<evidence type="ECO:0000256" key="9">
    <source>
        <dbReference type="ARBA" id="ARBA00022614"/>
    </source>
</evidence>
<keyword evidence="19 24" id="KW-0472">Membrane</keyword>
<evidence type="ECO:0000313" key="27">
    <source>
        <dbReference type="Proteomes" id="UP001552299"/>
    </source>
</evidence>
<evidence type="ECO:0000256" key="15">
    <source>
        <dbReference type="ARBA" id="ARBA00022777"/>
    </source>
</evidence>
<comment type="similarity">
    <text evidence="3">Belongs to the protein kinase superfamily. Ser/Thr protein kinase family.</text>
</comment>
<dbReference type="Gene3D" id="1.10.510.10">
    <property type="entry name" value="Transferase(Phosphotransferase) domain 1"/>
    <property type="match status" value="1"/>
</dbReference>
<dbReference type="GO" id="GO:0005886">
    <property type="term" value="C:plasma membrane"/>
    <property type="evidence" value="ECO:0007669"/>
    <property type="project" value="UniProtKB-SubCell"/>
</dbReference>
<dbReference type="SMART" id="SM00369">
    <property type="entry name" value="LRR_TYP"/>
    <property type="match status" value="8"/>
</dbReference>
<dbReference type="InterPro" id="IPR032675">
    <property type="entry name" value="LRR_dom_sf"/>
</dbReference>
<dbReference type="EC" id="2.7.11.1" evidence="4"/>
<evidence type="ECO:0000256" key="13">
    <source>
        <dbReference type="ARBA" id="ARBA00022737"/>
    </source>
</evidence>
<dbReference type="Pfam" id="PF00560">
    <property type="entry name" value="LRR_1"/>
    <property type="match status" value="8"/>
</dbReference>
<evidence type="ECO:0000256" key="2">
    <source>
        <dbReference type="ARBA" id="ARBA00004236"/>
    </source>
</evidence>
<sequence>MRSSPSSTSTSMHARTHPVTLCPSLSPLSVSDSLAINANLILILQRSIYSSLLLPRTPLERRQMRKMSVWLCFFVLLSWFPLFSGSPGRDLDALVRLKAAMVGPGGKGLRDWNEADGNTCSFSGVTCDRDSRVVALNITFCPLNGTLSPEISFLDRLVNLTISGTGIHGSLPPEIAGLKSLRLLNISNNFFTGEFPDIAGGMMALEVLDAYNNNFSGPLPLHVAGLPHLRHLHLGGNYFTGEIPDAYSDIQNLEYLGLNGNGLSGRIPSSLSKLSKLQQMYIGYFNLYEGGIPPEFGLLTSLIRLDIGNCNISGAIPATLGQLKLLDSLFLQLNRLSGPIPPELGRLDNLESLDLSVNDLTGEIPESFAALKKLLLFNLFRNHLHGRIPPFVGEFPNLEVLQLWENNFTLELPENLGRNGRLLKLDVATNRLTGTIPPDLCFGGRLQILVLMENGFFGKIPEKLGSCKSLTRVRLAKNYFDGKIPAGFFDLPSADMLELSDNYLSGELPPVIKGDKLGMLLLSNNWISGSIPPSIGNLPGLQTLSIESNRISGHIPPEMGNLSQLSKLNLSGNNLVGEIPQELTQCTSLVSLDLSRNRLTGEIPPQMSKLKILNTLNLSRNDLAGAIPPDIQRMQSLTIMDLSFNDLSGPIPTQGQFLVFNTSWFAGNPDLCGVGLHLPCSASPRFSPDSSTNTSRSKKIILTILLSVFVVLLAAGCAKAWSAWRSRCRPDAWRMTAFQRLKFTAEDVVECLKDDNVIGKGGAGIVYRGTMAGGTEVAIKRLVGCSGGGAAGEQYDRGFTAEITTLGKIRHRHIVRLLGFVSNRDTNLLLYEYMPNGSLGEMLHGGKGSHLGWDARWRIAGEAAKGLCYLHHDCSPLIIHRDVKSNNILLDSNFEAHVADFGLAKFHRDSSASECMSSIAGSYGYIAPEYAYTLRVDEKSDVYSFGVVLLELITGRRPVGGFGDGVDIVRWVKKTVAEAGYDKEAAMAVTDRRLSPAPVEKIARLYGVAMMCVEEKSEARPTMREVVKMLSEPGEAASLAAAKFAGKITEL</sequence>
<dbReference type="InterPro" id="IPR001611">
    <property type="entry name" value="Leu-rich_rpt"/>
</dbReference>
<dbReference type="InterPro" id="IPR000719">
    <property type="entry name" value="Prot_kinase_dom"/>
</dbReference>
<name>A0ABD0UJD0_DENTH</name>
<evidence type="ECO:0000256" key="7">
    <source>
        <dbReference type="ARBA" id="ARBA00022527"/>
    </source>
</evidence>
<feature type="transmembrane region" description="Helical" evidence="24">
    <location>
        <begin position="67"/>
        <end position="84"/>
    </location>
</feature>
<evidence type="ECO:0000256" key="12">
    <source>
        <dbReference type="ARBA" id="ARBA00022729"/>
    </source>
</evidence>
<dbReference type="Pfam" id="PF13855">
    <property type="entry name" value="LRR_8"/>
    <property type="match status" value="1"/>
</dbReference>
<keyword evidence="6" id="KW-1003">Cell membrane</keyword>
<keyword evidence="5" id="KW-0217">Developmental protein</keyword>
<evidence type="ECO:0000256" key="1">
    <source>
        <dbReference type="ARBA" id="ARBA00004167"/>
    </source>
</evidence>
<dbReference type="GO" id="GO:0005524">
    <property type="term" value="F:ATP binding"/>
    <property type="evidence" value="ECO:0007669"/>
    <property type="project" value="UniProtKB-KW"/>
</dbReference>
<dbReference type="PANTHER" id="PTHR48056">
    <property type="entry name" value="LRR RECEPTOR-LIKE SERINE/THREONINE-PROTEIN KINASE-RELATED"/>
    <property type="match status" value="1"/>
</dbReference>
<dbReference type="PROSITE" id="PS00108">
    <property type="entry name" value="PROTEIN_KINASE_ST"/>
    <property type="match status" value="1"/>
</dbReference>
<comment type="catalytic activity">
    <reaction evidence="22">
        <text>L-threonyl-[protein] + ATP = O-phospho-L-threonyl-[protein] + ADP + H(+)</text>
        <dbReference type="Rhea" id="RHEA:46608"/>
        <dbReference type="Rhea" id="RHEA-COMP:11060"/>
        <dbReference type="Rhea" id="RHEA-COMP:11605"/>
        <dbReference type="ChEBI" id="CHEBI:15378"/>
        <dbReference type="ChEBI" id="CHEBI:30013"/>
        <dbReference type="ChEBI" id="CHEBI:30616"/>
        <dbReference type="ChEBI" id="CHEBI:61977"/>
        <dbReference type="ChEBI" id="CHEBI:456216"/>
        <dbReference type="EC" id="2.7.11.1"/>
    </reaction>
    <physiologicalReaction direction="left-to-right" evidence="22">
        <dbReference type="Rhea" id="RHEA:46609"/>
    </physiologicalReaction>
</comment>
<evidence type="ECO:0000259" key="25">
    <source>
        <dbReference type="PROSITE" id="PS50011"/>
    </source>
</evidence>
<dbReference type="PROSITE" id="PS50011">
    <property type="entry name" value="PROTEIN_KINASE_DOM"/>
    <property type="match status" value="1"/>
</dbReference>
<proteinExistence type="inferred from homology"/>
<dbReference type="InterPro" id="IPR013210">
    <property type="entry name" value="LRR_N_plant-typ"/>
</dbReference>
<comment type="caution">
    <text evidence="26">The sequence shown here is derived from an EMBL/GenBank/DDBJ whole genome shotgun (WGS) entry which is preliminary data.</text>
</comment>
<dbReference type="SMART" id="SM00220">
    <property type="entry name" value="S_TKc"/>
    <property type="match status" value="1"/>
</dbReference>
<dbReference type="Proteomes" id="UP001552299">
    <property type="component" value="Unassembled WGS sequence"/>
</dbReference>
<keyword evidence="16" id="KW-0221">Differentiation</keyword>
<keyword evidence="27" id="KW-1185">Reference proteome</keyword>
<keyword evidence="11 24" id="KW-0812">Transmembrane</keyword>
<evidence type="ECO:0000256" key="24">
    <source>
        <dbReference type="SAM" id="Phobius"/>
    </source>
</evidence>
<evidence type="ECO:0000256" key="11">
    <source>
        <dbReference type="ARBA" id="ARBA00022692"/>
    </source>
</evidence>
<keyword evidence="8" id="KW-0341">Growth regulation</keyword>
<keyword evidence="17" id="KW-0067">ATP-binding</keyword>
<keyword evidence="20" id="KW-0675">Receptor</keyword>
<accession>A0ABD0UJD0</accession>
<evidence type="ECO:0000256" key="21">
    <source>
        <dbReference type="ARBA" id="ARBA00023180"/>
    </source>
</evidence>
<evidence type="ECO:0000256" key="22">
    <source>
        <dbReference type="ARBA" id="ARBA00048659"/>
    </source>
</evidence>
<evidence type="ECO:0000256" key="10">
    <source>
        <dbReference type="ARBA" id="ARBA00022679"/>
    </source>
</evidence>
<evidence type="ECO:0000256" key="3">
    <source>
        <dbReference type="ARBA" id="ARBA00008684"/>
    </source>
</evidence>
<dbReference type="PANTHER" id="PTHR48056:SF44">
    <property type="entry name" value="RECEPTOR PROTEIN KINASE CLAVATA1"/>
    <property type="match status" value="1"/>
</dbReference>
<evidence type="ECO:0000256" key="23">
    <source>
        <dbReference type="ARBA" id="ARBA00048977"/>
    </source>
</evidence>
<keyword evidence="21" id="KW-0325">Glycoprotein</keyword>
<dbReference type="SUPFAM" id="SSF52047">
    <property type="entry name" value="RNI-like"/>
    <property type="match status" value="1"/>
</dbReference>
<keyword evidence="7" id="KW-0723">Serine/threonine-protein kinase</keyword>
<dbReference type="InterPro" id="IPR008271">
    <property type="entry name" value="Ser/Thr_kinase_AS"/>
</dbReference>
<dbReference type="FunFam" id="3.80.10.10:FF:000560">
    <property type="entry name" value="Leucine-rich repeat receptor-like serine/threonine-protein kinase BAM3"/>
    <property type="match status" value="1"/>
</dbReference>
<reference evidence="26 27" key="1">
    <citation type="journal article" date="2024" name="Plant Biotechnol. J.">
        <title>Dendrobium thyrsiflorum genome and its molecular insights into genes involved in important horticultural traits.</title>
        <authorList>
            <person name="Chen B."/>
            <person name="Wang J.Y."/>
            <person name="Zheng P.J."/>
            <person name="Li K.L."/>
            <person name="Liang Y.M."/>
            <person name="Chen X.F."/>
            <person name="Zhang C."/>
            <person name="Zhao X."/>
            <person name="He X."/>
            <person name="Zhang G.Q."/>
            <person name="Liu Z.J."/>
            <person name="Xu Q."/>
        </authorList>
    </citation>
    <scope>NUCLEOTIDE SEQUENCE [LARGE SCALE GENOMIC DNA]</scope>
    <source>
        <strain evidence="26">GZMU011</strain>
    </source>
</reference>
<dbReference type="Pfam" id="PF08263">
    <property type="entry name" value="LRRNT_2"/>
    <property type="match status" value="1"/>
</dbReference>
<evidence type="ECO:0000256" key="17">
    <source>
        <dbReference type="ARBA" id="ARBA00022840"/>
    </source>
</evidence>
<dbReference type="GO" id="GO:0030154">
    <property type="term" value="P:cell differentiation"/>
    <property type="evidence" value="ECO:0007669"/>
    <property type="project" value="UniProtKB-KW"/>
</dbReference>
<comment type="subcellular location">
    <subcellularLocation>
        <location evidence="2">Cell membrane</location>
    </subcellularLocation>
    <subcellularLocation>
        <location evidence="1">Membrane</location>
        <topology evidence="1">Single-pass membrane protein</topology>
    </subcellularLocation>
</comment>
<evidence type="ECO:0000256" key="4">
    <source>
        <dbReference type="ARBA" id="ARBA00012513"/>
    </source>
</evidence>
<evidence type="ECO:0000256" key="6">
    <source>
        <dbReference type="ARBA" id="ARBA00022475"/>
    </source>
</evidence>
<comment type="catalytic activity">
    <reaction evidence="23">
        <text>L-seryl-[protein] + ATP = O-phospho-L-seryl-[protein] + ADP + H(+)</text>
        <dbReference type="Rhea" id="RHEA:17989"/>
        <dbReference type="Rhea" id="RHEA-COMP:9863"/>
        <dbReference type="Rhea" id="RHEA-COMP:11604"/>
        <dbReference type="ChEBI" id="CHEBI:15378"/>
        <dbReference type="ChEBI" id="CHEBI:29999"/>
        <dbReference type="ChEBI" id="CHEBI:30616"/>
        <dbReference type="ChEBI" id="CHEBI:83421"/>
        <dbReference type="ChEBI" id="CHEBI:456216"/>
        <dbReference type="EC" id="2.7.11.1"/>
    </reaction>
    <physiologicalReaction direction="left-to-right" evidence="23">
        <dbReference type="Rhea" id="RHEA:17990"/>
    </physiologicalReaction>
</comment>
<dbReference type="GO" id="GO:0004674">
    <property type="term" value="F:protein serine/threonine kinase activity"/>
    <property type="evidence" value="ECO:0007669"/>
    <property type="project" value="UniProtKB-KW"/>
</dbReference>
<evidence type="ECO:0000256" key="8">
    <source>
        <dbReference type="ARBA" id="ARBA00022604"/>
    </source>
</evidence>
<evidence type="ECO:0000256" key="14">
    <source>
        <dbReference type="ARBA" id="ARBA00022741"/>
    </source>
</evidence>
<dbReference type="SUPFAM" id="SSF56112">
    <property type="entry name" value="Protein kinase-like (PK-like)"/>
    <property type="match status" value="1"/>
</dbReference>
<dbReference type="FunFam" id="3.80.10.10:FF:000108">
    <property type="entry name" value="Leucine-rich repeat receptor-like serine/threonine-protein kinase BAM3"/>
    <property type="match status" value="1"/>
</dbReference>
<keyword evidence="18 24" id="KW-1133">Transmembrane helix</keyword>
<dbReference type="Gene3D" id="3.80.10.10">
    <property type="entry name" value="Ribonuclease Inhibitor"/>
    <property type="match status" value="4"/>
</dbReference>
<evidence type="ECO:0000256" key="5">
    <source>
        <dbReference type="ARBA" id="ARBA00022473"/>
    </source>
</evidence>
<feature type="domain" description="Protein kinase" evidence="25">
    <location>
        <begin position="752"/>
        <end position="1035"/>
    </location>
</feature>
<dbReference type="FunFam" id="3.30.200.20:FF:000292">
    <property type="entry name" value="Leucine-rich repeat receptor-like serine/threonine-protein kinase BAM1"/>
    <property type="match status" value="1"/>
</dbReference>
<evidence type="ECO:0000256" key="16">
    <source>
        <dbReference type="ARBA" id="ARBA00022782"/>
    </source>
</evidence>
<evidence type="ECO:0000256" key="19">
    <source>
        <dbReference type="ARBA" id="ARBA00023136"/>
    </source>
</evidence>
<evidence type="ECO:0000313" key="26">
    <source>
        <dbReference type="EMBL" id="KAL0912721.1"/>
    </source>
</evidence>
<gene>
    <name evidence="26" type="ORF">M5K25_018713</name>
</gene>
<dbReference type="FunFam" id="3.80.10.10:FF:000275">
    <property type="entry name" value="Leucine-rich repeat receptor-like protein kinase"/>
    <property type="match status" value="1"/>
</dbReference>
<organism evidence="26 27">
    <name type="scientific">Dendrobium thyrsiflorum</name>
    <name type="common">Pinecone-like raceme dendrobium</name>
    <name type="synonym">Orchid</name>
    <dbReference type="NCBI Taxonomy" id="117978"/>
    <lineage>
        <taxon>Eukaryota</taxon>
        <taxon>Viridiplantae</taxon>
        <taxon>Streptophyta</taxon>
        <taxon>Embryophyta</taxon>
        <taxon>Tracheophyta</taxon>
        <taxon>Spermatophyta</taxon>
        <taxon>Magnoliopsida</taxon>
        <taxon>Liliopsida</taxon>
        <taxon>Asparagales</taxon>
        <taxon>Orchidaceae</taxon>
        <taxon>Epidendroideae</taxon>
        <taxon>Malaxideae</taxon>
        <taxon>Dendrobiinae</taxon>
        <taxon>Dendrobium</taxon>
    </lineage>
</organism>
<dbReference type="AlphaFoldDB" id="A0ABD0UJD0"/>
<dbReference type="InterPro" id="IPR050647">
    <property type="entry name" value="Plant_LRR-RLKs"/>
</dbReference>
<dbReference type="EMBL" id="JANQDX010000014">
    <property type="protein sequence ID" value="KAL0912721.1"/>
    <property type="molecule type" value="Genomic_DNA"/>
</dbReference>
<keyword evidence="10" id="KW-0808">Transferase</keyword>
<dbReference type="FunFam" id="1.10.510.10:FF:000201">
    <property type="entry name" value="Leucine-rich repeat receptor-like serine/threonine-protein kinase"/>
    <property type="match status" value="1"/>
</dbReference>
<dbReference type="Pfam" id="PF07714">
    <property type="entry name" value="PK_Tyr_Ser-Thr"/>
    <property type="match status" value="1"/>
</dbReference>
<keyword evidence="15" id="KW-0418">Kinase</keyword>
<dbReference type="InterPro" id="IPR011009">
    <property type="entry name" value="Kinase-like_dom_sf"/>
</dbReference>
<dbReference type="InterPro" id="IPR003591">
    <property type="entry name" value="Leu-rich_rpt_typical-subtyp"/>
</dbReference>
<keyword evidence="14" id="KW-0547">Nucleotide-binding</keyword>
<evidence type="ECO:0000256" key="20">
    <source>
        <dbReference type="ARBA" id="ARBA00023170"/>
    </source>
</evidence>
<keyword evidence="9" id="KW-0433">Leucine-rich repeat</keyword>
<dbReference type="GO" id="GO:0050793">
    <property type="term" value="P:regulation of developmental process"/>
    <property type="evidence" value="ECO:0007669"/>
    <property type="project" value="UniProtKB-ARBA"/>
</dbReference>
<evidence type="ECO:0000256" key="18">
    <source>
        <dbReference type="ARBA" id="ARBA00022989"/>
    </source>
</evidence>
<dbReference type="SUPFAM" id="SSF52058">
    <property type="entry name" value="L domain-like"/>
    <property type="match status" value="1"/>
</dbReference>
<keyword evidence="12" id="KW-0732">Signal</keyword>
<dbReference type="InterPro" id="IPR001245">
    <property type="entry name" value="Ser-Thr/Tyr_kinase_cat_dom"/>
</dbReference>
<protein>
    <recommendedName>
        <fullName evidence="4">non-specific serine/threonine protein kinase</fullName>
        <ecNumber evidence="4">2.7.11.1</ecNumber>
    </recommendedName>
</protein>
<keyword evidence="13" id="KW-0677">Repeat</keyword>
<dbReference type="Gene3D" id="3.30.200.20">
    <property type="entry name" value="Phosphorylase Kinase, domain 1"/>
    <property type="match status" value="1"/>
</dbReference>